<dbReference type="SUPFAM" id="SSF55804">
    <property type="entry name" value="Phoshotransferase/anion transport protein"/>
    <property type="match status" value="1"/>
</dbReference>
<dbReference type="InterPro" id="IPR013011">
    <property type="entry name" value="PTS_EIIB_2"/>
</dbReference>
<dbReference type="EMBL" id="PRDG01000002">
    <property type="protein sequence ID" value="MBP2622843.1"/>
    <property type="molecule type" value="Genomic_DNA"/>
</dbReference>
<feature type="domain" description="PRD" evidence="8">
    <location>
        <begin position="187"/>
        <end position="293"/>
    </location>
</feature>
<accession>A0ABS5B200</accession>
<evidence type="ECO:0000313" key="10">
    <source>
        <dbReference type="Proteomes" id="UP001519296"/>
    </source>
</evidence>
<evidence type="ECO:0000256" key="4">
    <source>
        <dbReference type="ARBA" id="ARBA00023159"/>
    </source>
</evidence>
<dbReference type="Proteomes" id="UP001519296">
    <property type="component" value="Unassembled WGS sequence"/>
</dbReference>
<gene>
    <name evidence="9" type="ORF">C4K46_02695</name>
</gene>
<evidence type="ECO:0000256" key="1">
    <source>
        <dbReference type="ARBA" id="ARBA00022679"/>
    </source>
</evidence>
<sequence length="662" mass="76613">MLQQKEKRLLHQLLENKGRFVTSKHLAQELACSDRTVRTYLKSLKALSPAQTGWELVSKQGYGYKLVIVNQKDCQNFIKSENILEREPTAGANIEDRYSYLLNKLLFEQAELYFDDLAEELFVSRSTLSADFRKIRRDLAPYQLKIESKAKQGVYIQGKERDKRRFIMDYFFRDRFFQSLHHYINIQVEGREISLEELTIIVLDECREGQLRLSDFVIQNLVVHIALSFKRLAEGFQISQIEGWSQEDYELERRIARRILERVRLATGLDFPEEEVDYITLHLISKASCQLAPNQAGDLEEELRRQLIQVLENSSKLKPYGFAKNFQLIEGLVTHLSTFFLRLKNQVVLDNPLLKEIKDQYLASFELTREVLEAMPLFAEESLSDDEVAYVALHFMAALEHLKEEQKFRVLVICATGYGSAQMLKNRIEHELGNLVEIVDLIGYYELNDQRLENIDFIISSIDLSNLVFTMPVFTVSIFLNSEEVKMIKQEIAQLQPLDAYEFKQQVAQAEELEELFQAYFSEDYFVISQATSKAELLEDLLIRMSAGEEPYFVSSMQDLIEQREKLSSVVFSPSLAVPHPIKPLAKEHKIGLAILPEGLYWNQDFPNIRLVFLLSPAIYDNQGLSSLTGKIVQLLERPDLEQGLLQCSDFSSFKQVFLSIN</sequence>
<dbReference type="SUPFAM" id="SSF63520">
    <property type="entry name" value="PTS-regulatory domain, PRD"/>
    <property type="match status" value="2"/>
</dbReference>
<dbReference type="RefSeq" id="WP_209627139.1">
    <property type="nucleotide sequence ID" value="NZ_PRDG01000002.1"/>
</dbReference>
<evidence type="ECO:0000256" key="3">
    <source>
        <dbReference type="ARBA" id="ARBA00023015"/>
    </source>
</evidence>
<evidence type="ECO:0000256" key="2">
    <source>
        <dbReference type="ARBA" id="ARBA00022737"/>
    </source>
</evidence>
<dbReference type="InterPro" id="IPR013196">
    <property type="entry name" value="HTH_11"/>
</dbReference>
<dbReference type="PROSITE" id="PS51094">
    <property type="entry name" value="PTS_EIIA_TYPE_2"/>
    <property type="match status" value="1"/>
</dbReference>
<keyword evidence="10" id="KW-1185">Reference proteome</keyword>
<dbReference type="PROSITE" id="PS51099">
    <property type="entry name" value="PTS_EIIB_TYPE_2"/>
    <property type="match status" value="1"/>
</dbReference>
<name>A0ABS5B200_9STRE</name>
<evidence type="ECO:0000313" key="9">
    <source>
        <dbReference type="EMBL" id="MBP2622843.1"/>
    </source>
</evidence>
<dbReference type="PROSITE" id="PS51372">
    <property type="entry name" value="PRD_2"/>
    <property type="match status" value="2"/>
</dbReference>
<feature type="domain" description="PTS EIIB type-2" evidence="7">
    <location>
        <begin position="408"/>
        <end position="500"/>
    </location>
</feature>
<keyword evidence="1" id="KW-0808">Transferase</keyword>
<evidence type="ECO:0000256" key="5">
    <source>
        <dbReference type="ARBA" id="ARBA00023163"/>
    </source>
</evidence>
<dbReference type="Gene3D" id="3.40.930.10">
    <property type="entry name" value="Mannitol-specific EII, Chain A"/>
    <property type="match status" value="1"/>
</dbReference>
<reference evidence="9 10" key="1">
    <citation type="submission" date="2018-02" db="EMBL/GenBank/DDBJ databases">
        <title>Draft genome sequence of Streptococcus oricebi CCUG 70868T type strain.</title>
        <authorList>
            <person name="Mendez V."/>
            <person name="Salva-Serra F."/>
            <person name="Jaen-Luchoro D."/>
            <person name="Gonzales-Siles L."/>
            <person name="Karlsson R."/>
            <person name="Engstrom-Jakobsson H."/>
            <person name="Busquets A."/>
            <person name="Gomila M."/>
            <person name="Pineiro-Iglesias B."/>
            <person name="Bennasar-Figueras A."/>
            <person name="Seeger M."/>
            <person name="Moore E."/>
        </authorList>
    </citation>
    <scope>NUCLEOTIDE SEQUENCE [LARGE SCALE GENOMIC DNA]</scope>
    <source>
        <strain evidence="9 10">CCUG 70868</strain>
    </source>
</reference>
<dbReference type="Pfam" id="PF00359">
    <property type="entry name" value="PTS_EIIA_2"/>
    <property type="match status" value="1"/>
</dbReference>
<keyword evidence="5" id="KW-0804">Transcription</keyword>
<dbReference type="Gene3D" id="1.10.10.10">
    <property type="entry name" value="Winged helix-like DNA-binding domain superfamily/Winged helix DNA-binding domain"/>
    <property type="match status" value="2"/>
</dbReference>
<dbReference type="Pfam" id="PF05043">
    <property type="entry name" value="Mga"/>
    <property type="match status" value="1"/>
</dbReference>
<feature type="domain" description="PRD" evidence="8">
    <location>
        <begin position="298"/>
        <end position="405"/>
    </location>
</feature>
<organism evidence="9 10">
    <name type="scientific">Streptococcus oricebi</name>
    <dbReference type="NCBI Taxonomy" id="1547447"/>
    <lineage>
        <taxon>Bacteria</taxon>
        <taxon>Bacillati</taxon>
        <taxon>Bacillota</taxon>
        <taxon>Bacilli</taxon>
        <taxon>Lactobacillales</taxon>
        <taxon>Streptococcaceae</taxon>
        <taxon>Streptococcus</taxon>
    </lineage>
</organism>
<protein>
    <submittedName>
        <fullName evidence="9">Transcription antiterminator BglG</fullName>
    </submittedName>
</protein>
<dbReference type="Pfam" id="PF00874">
    <property type="entry name" value="PRD"/>
    <property type="match status" value="2"/>
</dbReference>
<dbReference type="PANTHER" id="PTHR30185">
    <property type="entry name" value="CRYPTIC BETA-GLUCOSIDE BGL OPERON ANTITERMINATOR"/>
    <property type="match status" value="1"/>
</dbReference>
<feature type="domain" description="PTS EIIA type-2" evidence="6">
    <location>
        <begin position="518"/>
        <end position="661"/>
    </location>
</feature>
<dbReference type="InterPro" id="IPR007737">
    <property type="entry name" value="Mga_HTH"/>
</dbReference>
<dbReference type="InterPro" id="IPR036388">
    <property type="entry name" value="WH-like_DNA-bd_sf"/>
</dbReference>
<evidence type="ECO:0000259" key="8">
    <source>
        <dbReference type="PROSITE" id="PS51372"/>
    </source>
</evidence>
<dbReference type="Gene3D" id="3.40.50.2300">
    <property type="match status" value="1"/>
</dbReference>
<dbReference type="InterPro" id="IPR036095">
    <property type="entry name" value="PTS_EIIB-like_sf"/>
</dbReference>
<comment type="caution">
    <text evidence="9">The sequence shown here is derived from an EMBL/GenBank/DDBJ whole genome shotgun (WGS) entry which is preliminary data.</text>
</comment>
<dbReference type="InterPro" id="IPR050661">
    <property type="entry name" value="BglG_antiterminators"/>
</dbReference>
<keyword evidence="3" id="KW-0805">Transcription regulation</keyword>
<dbReference type="InterPro" id="IPR016152">
    <property type="entry name" value="PTrfase/Anion_transptr"/>
</dbReference>
<evidence type="ECO:0000259" key="6">
    <source>
        <dbReference type="PROSITE" id="PS51094"/>
    </source>
</evidence>
<dbReference type="InterPro" id="IPR036634">
    <property type="entry name" value="PRD_sf"/>
</dbReference>
<proteinExistence type="predicted"/>
<dbReference type="InterPro" id="IPR002178">
    <property type="entry name" value="PTS_EIIA_type-2_dom"/>
</dbReference>
<dbReference type="PANTHER" id="PTHR30185:SF18">
    <property type="entry name" value="TRANSCRIPTIONAL REGULATOR MTLR"/>
    <property type="match status" value="1"/>
</dbReference>
<dbReference type="CDD" id="cd05568">
    <property type="entry name" value="PTS_IIB_bgl_like"/>
    <property type="match status" value="1"/>
</dbReference>
<keyword evidence="4" id="KW-0010">Activator</keyword>
<dbReference type="Gene3D" id="1.10.1790.10">
    <property type="entry name" value="PRD domain"/>
    <property type="match status" value="2"/>
</dbReference>
<keyword evidence="2" id="KW-0677">Repeat</keyword>
<evidence type="ECO:0000259" key="7">
    <source>
        <dbReference type="PROSITE" id="PS51099"/>
    </source>
</evidence>
<dbReference type="Pfam" id="PF08279">
    <property type="entry name" value="HTH_11"/>
    <property type="match status" value="1"/>
</dbReference>
<dbReference type="InterPro" id="IPR011608">
    <property type="entry name" value="PRD"/>
</dbReference>
<dbReference type="SUPFAM" id="SSF52794">
    <property type="entry name" value="PTS system IIB component-like"/>
    <property type="match status" value="1"/>
</dbReference>